<feature type="domain" description="ABC-three component systems C-terminal" evidence="1">
    <location>
        <begin position="238"/>
        <end position="364"/>
    </location>
</feature>
<dbReference type="Pfam" id="PF20283">
    <property type="entry name" value="CTD7"/>
    <property type="match status" value="1"/>
</dbReference>
<evidence type="ECO:0000313" key="2">
    <source>
        <dbReference type="EMBL" id="PXX43219.1"/>
    </source>
</evidence>
<organism evidence="2 3">
    <name type="scientific">Undibacterium pigrum</name>
    <dbReference type="NCBI Taxonomy" id="401470"/>
    <lineage>
        <taxon>Bacteria</taxon>
        <taxon>Pseudomonadati</taxon>
        <taxon>Pseudomonadota</taxon>
        <taxon>Betaproteobacteria</taxon>
        <taxon>Burkholderiales</taxon>
        <taxon>Oxalobacteraceae</taxon>
        <taxon>Undibacterium</taxon>
    </lineage>
</organism>
<reference evidence="2 3" key="1">
    <citation type="submission" date="2018-05" db="EMBL/GenBank/DDBJ databases">
        <title>Genomic Encyclopedia of Type Strains, Phase IV (KMG-IV): sequencing the most valuable type-strain genomes for metagenomic binning, comparative biology and taxonomic classification.</title>
        <authorList>
            <person name="Goeker M."/>
        </authorList>
    </citation>
    <scope>NUCLEOTIDE SEQUENCE [LARGE SCALE GENOMIC DNA]</scope>
    <source>
        <strain evidence="2 3">DSM 19792</strain>
    </source>
</reference>
<dbReference type="AlphaFoldDB" id="A0A318J5U1"/>
<dbReference type="Proteomes" id="UP000247792">
    <property type="component" value="Unassembled WGS sequence"/>
</dbReference>
<sequence>MCIEQLDDVEVRTNGQSLLTQLKHSISTAPNPVTIKSKALWKTLKVWIDVLPRLVITETKFQLVSVAPLGKDSLLSALIDENLDRTSLHDALVNEANRVITDRKNAESSGKKGPLPHADRFQECQTFLNLPENQRKLILKRTSIRAGTQKISEIENQISALLINFPPEMREQIARKLLEWWDLQMIFSLCGKREKFINKIEVQTKIAEIAGEIERDELLPDFETAIPPNEYQSDSMLAKQVELVNGKKSDLQYAIREEWRARSQRHKWLNERLDMGMRIQKYDQILEETWSDKHIRMIEDCENSDENEKRRLGLELLRWVHEHANKEVQPFANNWNSPYYIRGSYQVLAINLKVGWHPNFKNLLGKNS</sequence>
<name>A0A318J5U1_9BURK</name>
<evidence type="ECO:0000313" key="3">
    <source>
        <dbReference type="Proteomes" id="UP000247792"/>
    </source>
</evidence>
<protein>
    <recommendedName>
        <fullName evidence="1">ABC-three component systems C-terminal domain-containing protein</fullName>
    </recommendedName>
</protein>
<dbReference type="EMBL" id="QJKB01000004">
    <property type="protein sequence ID" value="PXX43219.1"/>
    <property type="molecule type" value="Genomic_DNA"/>
</dbReference>
<comment type="caution">
    <text evidence="2">The sequence shown here is derived from an EMBL/GenBank/DDBJ whole genome shotgun (WGS) entry which is preliminary data.</text>
</comment>
<gene>
    <name evidence="2" type="ORF">DFR42_104220</name>
</gene>
<proteinExistence type="predicted"/>
<accession>A0A318J5U1</accession>
<dbReference type="InterPro" id="IPR046913">
    <property type="entry name" value="ABC-3C_CTD7"/>
</dbReference>
<evidence type="ECO:0000259" key="1">
    <source>
        <dbReference type="Pfam" id="PF20283"/>
    </source>
</evidence>
<keyword evidence="3" id="KW-1185">Reference proteome</keyword>